<dbReference type="InterPro" id="IPR011761">
    <property type="entry name" value="ATP-grasp"/>
</dbReference>
<dbReference type="Gene3D" id="3.30.1490.20">
    <property type="entry name" value="ATP-grasp fold, A domain"/>
    <property type="match status" value="1"/>
</dbReference>
<evidence type="ECO:0000256" key="2">
    <source>
        <dbReference type="ARBA" id="ARBA00001946"/>
    </source>
</evidence>
<dbReference type="RefSeq" id="WP_150682125.1">
    <property type="nucleotide sequence ID" value="NZ_CABPSK010000006.1"/>
</dbReference>
<comment type="catalytic activity">
    <reaction evidence="15">
        <text>2 D-alanine + ATP = D-alanyl-D-alanine + ADP + phosphate + H(+)</text>
        <dbReference type="Rhea" id="RHEA:11224"/>
        <dbReference type="ChEBI" id="CHEBI:15378"/>
        <dbReference type="ChEBI" id="CHEBI:30616"/>
        <dbReference type="ChEBI" id="CHEBI:43474"/>
        <dbReference type="ChEBI" id="CHEBI:57416"/>
        <dbReference type="ChEBI" id="CHEBI:57822"/>
        <dbReference type="ChEBI" id="CHEBI:456216"/>
        <dbReference type="EC" id="6.3.2.4"/>
    </reaction>
</comment>
<dbReference type="Pfam" id="PF07478">
    <property type="entry name" value="Dala_Dala_lig_C"/>
    <property type="match status" value="1"/>
</dbReference>
<keyword evidence="14" id="KW-0961">Cell wall biogenesis/degradation</keyword>
<keyword evidence="7" id="KW-0963">Cytoplasm</keyword>
<evidence type="ECO:0000256" key="6">
    <source>
        <dbReference type="ARBA" id="ARBA00012216"/>
    </source>
</evidence>
<evidence type="ECO:0000256" key="10">
    <source>
        <dbReference type="ARBA" id="ARBA00022840"/>
    </source>
</evidence>
<dbReference type="GO" id="GO:0005524">
    <property type="term" value="F:ATP binding"/>
    <property type="evidence" value="ECO:0007669"/>
    <property type="project" value="UniProtKB-UniRule"/>
</dbReference>
<dbReference type="EMBL" id="CABPSK010000006">
    <property type="protein sequence ID" value="VVE54542.1"/>
    <property type="molecule type" value="Genomic_DNA"/>
</dbReference>
<accession>A0A5E4Z1I9</accession>
<dbReference type="PROSITE" id="PS00843">
    <property type="entry name" value="DALA_DALA_LIGASE_1"/>
    <property type="match status" value="1"/>
</dbReference>
<dbReference type="SUPFAM" id="SSF56059">
    <property type="entry name" value="Glutathione synthetase ATP-binding domain-like"/>
    <property type="match status" value="1"/>
</dbReference>
<evidence type="ECO:0000256" key="9">
    <source>
        <dbReference type="ARBA" id="ARBA00022741"/>
    </source>
</evidence>
<dbReference type="OrthoDB" id="9813261at2"/>
<keyword evidence="9 16" id="KW-0547">Nucleotide-binding</keyword>
<evidence type="ECO:0000256" key="14">
    <source>
        <dbReference type="ARBA" id="ARBA00023316"/>
    </source>
</evidence>
<evidence type="ECO:0000313" key="18">
    <source>
        <dbReference type="EMBL" id="VVE54542.1"/>
    </source>
</evidence>
<dbReference type="InterPro" id="IPR011095">
    <property type="entry name" value="Dala_Dala_lig_C"/>
</dbReference>
<dbReference type="Gene3D" id="3.40.50.20">
    <property type="match status" value="1"/>
</dbReference>
<organism evidence="18 19">
    <name type="scientific">Pandoraea pneumonica</name>
    <dbReference type="NCBI Taxonomy" id="2508299"/>
    <lineage>
        <taxon>Bacteria</taxon>
        <taxon>Pseudomonadati</taxon>
        <taxon>Pseudomonadota</taxon>
        <taxon>Betaproteobacteria</taxon>
        <taxon>Burkholderiales</taxon>
        <taxon>Burkholderiaceae</taxon>
        <taxon>Pandoraea</taxon>
    </lineage>
</organism>
<keyword evidence="11" id="KW-0133">Cell shape</keyword>
<dbReference type="GO" id="GO:0008360">
    <property type="term" value="P:regulation of cell shape"/>
    <property type="evidence" value="ECO:0007669"/>
    <property type="project" value="UniProtKB-KW"/>
</dbReference>
<dbReference type="InterPro" id="IPR013815">
    <property type="entry name" value="ATP_grasp_subdomain_1"/>
</dbReference>
<dbReference type="GO" id="GO:0008716">
    <property type="term" value="F:D-alanine-D-alanine ligase activity"/>
    <property type="evidence" value="ECO:0007669"/>
    <property type="project" value="UniProtKB-EC"/>
</dbReference>
<dbReference type="SUPFAM" id="SSF52440">
    <property type="entry name" value="PreATP-grasp domain"/>
    <property type="match status" value="1"/>
</dbReference>
<dbReference type="GO" id="GO:0009252">
    <property type="term" value="P:peptidoglycan biosynthetic process"/>
    <property type="evidence" value="ECO:0007669"/>
    <property type="project" value="UniProtKB-KW"/>
</dbReference>
<evidence type="ECO:0000256" key="3">
    <source>
        <dbReference type="ARBA" id="ARBA00003921"/>
    </source>
</evidence>
<dbReference type="InterPro" id="IPR016185">
    <property type="entry name" value="PreATP-grasp_dom_sf"/>
</dbReference>
<dbReference type="PROSITE" id="PS50975">
    <property type="entry name" value="ATP_GRASP"/>
    <property type="match status" value="1"/>
</dbReference>
<keyword evidence="12" id="KW-0573">Peptidoglycan synthesis</keyword>
<proteinExistence type="inferred from homology"/>
<keyword evidence="10 16" id="KW-0067">ATP-binding</keyword>
<dbReference type="InterPro" id="IPR000291">
    <property type="entry name" value="D-Ala_lig_Van_CS"/>
</dbReference>
<keyword evidence="19" id="KW-1185">Reference proteome</keyword>
<dbReference type="PANTHER" id="PTHR23132">
    <property type="entry name" value="D-ALANINE--D-ALANINE LIGASE"/>
    <property type="match status" value="1"/>
</dbReference>
<evidence type="ECO:0000256" key="1">
    <source>
        <dbReference type="ARBA" id="ARBA00001936"/>
    </source>
</evidence>
<dbReference type="GO" id="GO:0005737">
    <property type="term" value="C:cytoplasm"/>
    <property type="evidence" value="ECO:0007669"/>
    <property type="project" value="UniProtKB-SubCell"/>
</dbReference>
<evidence type="ECO:0000256" key="8">
    <source>
        <dbReference type="ARBA" id="ARBA00022598"/>
    </source>
</evidence>
<sequence>MQDNYQTGQTGPNNAKGRLAIVTGGVGPERSGALLSGRHVAEACNSLGIATSVYDSAELDFSKLVNCRGAFLTTHGWYGEDGKLQGVLDLLRVPYSGSGVAASAAAYFKPFANAIAVTAGLRVPKSHLVDMRFGESFDASYLYANLGPQIFVKPASNGCSLGAQILDSSAATRDWLSEAATTECPIYVAAKYINGRDVSAGVIEIDGVPTILPLLETRHLHQFYSHQVKRDSSLREHICPANISPRAEQQLRTDALLIYKALGCRGFARIDFIVSGDIVWFLEVNSLPGFSRNGNLAQMGYAHGWTYSEMIARLISTMDPSSCYRP</sequence>
<dbReference type="Proteomes" id="UP000366945">
    <property type="component" value="Unassembled WGS sequence"/>
</dbReference>
<comment type="similarity">
    <text evidence="5">Belongs to the D-alanine--D-alanine ligase family.</text>
</comment>
<feature type="domain" description="ATP-grasp" evidence="17">
    <location>
        <begin position="113"/>
        <end position="316"/>
    </location>
</feature>
<evidence type="ECO:0000256" key="7">
    <source>
        <dbReference type="ARBA" id="ARBA00022490"/>
    </source>
</evidence>
<comment type="cofactor">
    <cofactor evidence="1">
        <name>Mn(2+)</name>
        <dbReference type="ChEBI" id="CHEBI:29035"/>
    </cofactor>
</comment>
<gene>
    <name evidence="18" type="ORF">PPN31114_04936</name>
</gene>
<evidence type="ECO:0000313" key="19">
    <source>
        <dbReference type="Proteomes" id="UP000366945"/>
    </source>
</evidence>
<name>A0A5E4Z1I9_9BURK</name>
<dbReference type="PROSITE" id="PS00844">
    <property type="entry name" value="DALA_DALA_LIGASE_2"/>
    <property type="match status" value="1"/>
</dbReference>
<evidence type="ECO:0000256" key="15">
    <source>
        <dbReference type="ARBA" id="ARBA00047614"/>
    </source>
</evidence>
<dbReference type="PANTHER" id="PTHR23132:SF23">
    <property type="entry name" value="D-ALANINE--D-ALANINE LIGASE B"/>
    <property type="match status" value="1"/>
</dbReference>
<dbReference type="Gene3D" id="3.30.470.20">
    <property type="entry name" value="ATP-grasp fold, B domain"/>
    <property type="match status" value="1"/>
</dbReference>
<evidence type="ECO:0000256" key="12">
    <source>
        <dbReference type="ARBA" id="ARBA00022984"/>
    </source>
</evidence>
<evidence type="ECO:0000256" key="4">
    <source>
        <dbReference type="ARBA" id="ARBA00004496"/>
    </source>
</evidence>
<evidence type="ECO:0000256" key="11">
    <source>
        <dbReference type="ARBA" id="ARBA00022960"/>
    </source>
</evidence>
<keyword evidence="8 18" id="KW-0436">Ligase</keyword>
<dbReference type="GO" id="GO:0046872">
    <property type="term" value="F:metal ion binding"/>
    <property type="evidence" value="ECO:0007669"/>
    <property type="project" value="InterPro"/>
</dbReference>
<evidence type="ECO:0000256" key="13">
    <source>
        <dbReference type="ARBA" id="ARBA00023211"/>
    </source>
</evidence>
<evidence type="ECO:0000256" key="5">
    <source>
        <dbReference type="ARBA" id="ARBA00010871"/>
    </source>
</evidence>
<evidence type="ECO:0000256" key="16">
    <source>
        <dbReference type="PROSITE-ProRule" id="PRU00409"/>
    </source>
</evidence>
<dbReference type="AlphaFoldDB" id="A0A5E4Z1I9"/>
<dbReference type="EC" id="6.3.2.4" evidence="6"/>
<comment type="function">
    <text evidence="3">Cell wall formation.</text>
</comment>
<dbReference type="GeneID" id="300406914"/>
<evidence type="ECO:0000259" key="17">
    <source>
        <dbReference type="PROSITE" id="PS50975"/>
    </source>
</evidence>
<dbReference type="GO" id="GO:0071555">
    <property type="term" value="P:cell wall organization"/>
    <property type="evidence" value="ECO:0007669"/>
    <property type="project" value="UniProtKB-KW"/>
</dbReference>
<comment type="cofactor">
    <cofactor evidence="2">
        <name>Mg(2+)</name>
        <dbReference type="ChEBI" id="CHEBI:18420"/>
    </cofactor>
</comment>
<reference evidence="18 19" key="1">
    <citation type="submission" date="2019-08" db="EMBL/GenBank/DDBJ databases">
        <authorList>
            <person name="Peeters C."/>
        </authorList>
    </citation>
    <scope>NUCLEOTIDE SEQUENCE [LARGE SCALE GENOMIC DNA]</scope>
    <source>
        <strain evidence="18 19">LMG 31114</strain>
    </source>
</reference>
<comment type="subcellular location">
    <subcellularLocation>
        <location evidence="4">Cytoplasm</location>
    </subcellularLocation>
</comment>
<keyword evidence="13" id="KW-0464">Manganese</keyword>
<protein>
    <recommendedName>
        <fullName evidence="6">D-alanine--D-alanine ligase</fullName>
        <ecNumber evidence="6">6.3.2.4</ecNumber>
    </recommendedName>
</protein>